<evidence type="ECO:0000259" key="1">
    <source>
        <dbReference type="Pfam" id="PF21530"/>
    </source>
</evidence>
<dbReference type="PANTHER" id="PTHR10492:SF57">
    <property type="entry name" value="ATP-DEPENDENT DNA HELICASE"/>
    <property type="match status" value="1"/>
</dbReference>
<proteinExistence type="predicted"/>
<dbReference type="PANTHER" id="PTHR10492">
    <property type="match status" value="1"/>
</dbReference>
<dbReference type="OrthoDB" id="10053386at2759"/>
<protein>
    <recommendedName>
        <fullName evidence="1">DNA helicase Pif1-like 2B domain-containing protein</fullName>
    </recommendedName>
</protein>
<dbReference type="InterPro" id="IPR027417">
    <property type="entry name" value="P-loop_NTPase"/>
</dbReference>
<keyword evidence="3" id="KW-1185">Reference proteome</keyword>
<feature type="domain" description="DNA helicase Pif1-like 2B" evidence="1">
    <location>
        <begin position="55"/>
        <end position="101"/>
    </location>
</feature>
<dbReference type="InterPro" id="IPR049163">
    <property type="entry name" value="Pif1-like_2B_dom"/>
</dbReference>
<dbReference type="SUPFAM" id="SSF52540">
    <property type="entry name" value="P-loop containing nucleoside triphosphate hydrolases"/>
    <property type="match status" value="1"/>
</dbReference>
<dbReference type="Pfam" id="PF21530">
    <property type="entry name" value="Pif1_2B_dom"/>
    <property type="match status" value="1"/>
</dbReference>
<gene>
    <name evidence="2" type="ORF">AVEN_99258_1</name>
</gene>
<dbReference type="Proteomes" id="UP000499080">
    <property type="component" value="Unassembled WGS sequence"/>
</dbReference>
<sequence length="150" mass="16645">MENLSDKPFLCPKNEDSLKINEQVLKKFPGQNKTFFSADSIICEDQEELNNFPLDFINTLTPSGMPPHELNLKVGAVIMLLRNLNPSAGLCNGTRLIIRKLMPNVIDAEILTGHTKGSRAFIPRITLSPSDSNLPFSFKGGSFPFDLVLQ</sequence>
<accession>A0A4Y2VZ35</accession>
<dbReference type="EMBL" id="BGPR01053174">
    <property type="protein sequence ID" value="GBO29962.1"/>
    <property type="molecule type" value="Genomic_DNA"/>
</dbReference>
<name>A0A4Y2VZ35_ARAVE</name>
<reference evidence="2 3" key="1">
    <citation type="journal article" date="2019" name="Sci. Rep.">
        <title>Orb-weaving spider Araneus ventricosus genome elucidates the spidroin gene catalogue.</title>
        <authorList>
            <person name="Kono N."/>
            <person name="Nakamura H."/>
            <person name="Ohtoshi R."/>
            <person name="Moran D.A.P."/>
            <person name="Shinohara A."/>
            <person name="Yoshida Y."/>
            <person name="Fujiwara M."/>
            <person name="Mori M."/>
            <person name="Tomita M."/>
            <person name="Arakawa K."/>
        </authorList>
    </citation>
    <scope>NUCLEOTIDE SEQUENCE [LARGE SCALE GENOMIC DNA]</scope>
</reference>
<dbReference type="AlphaFoldDB" id="A0A4Y2VZ35"/>
<organism evidence="2 3">
    <name type="scientific">Araneus ventricosus</name>
    <name type="common">Orbweaver spider</name>
    <name type="synonym">Epeira ventricosa</name>
    <dbReference type="NCBI Taxonomy" id="182803"/>
    <lineage>
        <taxon>Eukaryota</taxon>
        <taxon>Metazoa</taxon>
        <taxon>Ecdysozoa</taxon>
        <taxon>Arthropoda</taxon>
        <taxon>Chelicerata</taxon>
        <taxon>Arachnida</taxon>
        <taxon>Araneae</taxon>
        <taxon>Araneomorphae</taxon>
        <taxon>Entelegynae</taxon>
        <taxon>Araneoidea</taxon>
        <taxon>Araneidae</taxon>
        <taxon>Araneus</taxon>
    </lineage>
</organism>
<evidence type="ECO:0000313" key="2">
    <source>
        <dbReference type="EMBL" id="GBO29962.1"/>
    </source>
</evidence>
<comment type="caution">
    <text evidence="2">The sequence shown here is derived from an EMBL/GenBank/DDBJ whole genome shotgun (WGS) entry which is preliminary data.</text>
</comment>
<evidence type="ECO:0000313" key="3">
    <source>
        <dbReference type="Proteomes" id="UP000499080"/>
    </source>
</evidence>